<dbReference type="STRING" id="515622.bpr_I2395"/>
<protein>
    <recommendedName>
        <fullName evidence="4">Pesticidal crystal protein Cry22Aa Ig-like domain-containing protein</fullName>
    </recommendedName>
</protein>
<evidence type="ECO:0008006" key="4">
    <source>
        <dbReference type="Google" id="ProtNLM"/>
    </source>
</evidence>
<evidence type="ECO:0000256" key="1">
    <source>
        <dbReference type="SAM" id="Phobius"/>
    </source>
</evidence>
<dbReference type="RefSeq" id="WP_013281781.1">
    <property type="nucleotide sequence ID" value="NC_014387.1"/>
</dbReference>
<proteinExistence type="predicted"/>
<keyword evidence="3" id="KW-1185">Reference proteome</keyword>
<keyword evidence="1" id="KW-0472">Membrane</keyword>
<dbReference type="Proteomes" id="UP000001299">
    <property type="component" value="Chromosome 1"/>
</dbReference>
<name>E0RZL2_BUTPB</name>
<sequence>MKGNILGIFFTILSGVLIAFIVIAYGRSDRQEPEFRFSALNLIYDSKTEDSDLIAGINAYDSRDGDLTSRIVVEKVVLNREAETAVVYYAVADYSGNVAKQSRVFPADIKDIENDGEMDEIVEDELYPNLFMSDGAEEFSSAEGSSEEEIIQ</sequence>
<dbReference type="Gene3D" id="2.60.40.10">
    <property type="entry name" value="Immunoglobulins"/>
    <property type="match status" value="1"/>
</dbReference>
<reference evidence="2 3" key="1">
    <citation type="journal article" date="2010" name="PLoS ONE">
        <title>The glycobiome of the rumen bacterium Butyrivibrio proteoclasticus B316(T) highlights adaptation to a polysaccharide-rich environment.</title>
        <authorList>
            <person name="Kelly W.J."/>
            <person name="Leahy S.C."/>
            <person name="Altermann E."/>
            <person name="Yeoman C.J."/>
            <person name="Dunne J.C."/>
            <person name="Kong Z."/>
            <person name="Pacheco D.M."/>
            <person name="Li D."/>
            <person name="Noel S.J."/>
            <person name="Moon C.D."/>
            <person name="Cookson A.L."/>
            <person name="Attwood G.T."/>
        </authorList>
    </citation>
    <scope>NUCLEOTIDE SEQUENCE [LARGE SCALE GENOMIC DNA]</scope>
    <source>
        <strain evidence="3">ATCC 51982 / DSM 14932 / B316</strain>
    </source>
</reference>
<feature type="transmembrane region" description="Helical" evidence="1">
    <location>
        <begin position="6"/>
        <end position="26"/>
    </location>
</feature>
<evidence type="ECO:0000313" key="3">
    <source>
        <dbReference type="Proteomes" id="UP000001299"/>
    </source>
</evidence>
<dbReference type="AlphaFoldDB" id="E0RZL2"/>
<dbReference type="HOGENOM" id="CLU_1718934_0_0_9"/>
<keyword evidence="1" id="KW-0812">Transmembrane</keyword>
<accession>E0RZL2</accession>
<dbReference type="KEGG" id="bpb:bpr_I2395"/>
<dbReference type="eggNOG" id="ENOG5032WQX">
    <property type="taxonomic scope" value="Bacteria"/>
</dbReference>
<gene>
    <name evidence="2" type="ordered locus">bpr_I2395</name>
</gene>
<dbReference type="EMBL" id="CP001810">
    <property type="protein sequence ID" value="ADL35128.1"/>
    <property type="molecule type" value="Genomic_DNA"/>
</dbReference>
<organism evidence="2 3">
    <name type="scientific">Butyrivibrio proteoclasticus (strain ATCC 51982 / DSM 14932 / B316)</name>
    <name type="common">Clostridium proteoclasticum</name>
    <dbReference type="NCBI Taxonomy" id="515622"/>
    <lineage>
        <taxon>Bacteria</taxon>
        <taxon>Bacillati</taxon>
        <taxon>Bacillota</taxon>
        <taxon>Clostridia</taxon>
        <taxon>Lachnospirales</taxon>
        <taxon>Lachnospiraceae</taxon>
        <taxon>Butyrivibrio</taxon>
    </lineage>
</organism>
<evidence type="ECO:0000313" key="2">
    <source>
        <dbReference type="EMBL" id="ADL35128.1"/>
    </source>
</evidence>
<dbReference type="InterPro" id="IPR013783">
    <property type="entry name" value="Ig-like_fold"/>
</dbReference>
<keyword evidence="1" id="KW-1133">Transmembrane helix</keyword>